<dbReference type="InterPro" id="IPR005467">
    <property type="entry name" value="His_kinase_dom"/>
</dbReference>
<reference evidence="8 9" key="1">
    <citation type="submission" date="2022-06" db="EMBL/GenBank/DDBJ databases">
        <title>Sequencing the genomes of 1000 actinobacteria strains.</title>
        <authorList>
            <person name="Klenk H.-P."/>
        </authorList>
    </citation>
    <scope>NUCLEOTIDE SEQUENCE [LARGE SCALE GENOMIC DNA]</scope>
    <source>
        <strain evidence="8 9">DSM 44170</strain>
    </source>
</reference>
<protein>
    <recommendedName>
        <fullName evidence="2">histidine kinase</fullName>
        <ecNumber evidence="2">2.7.13.3</ecNumber>
    </recommendedName>
</protein>
<dbReference type="EMBL" id="JAMZEC010000001">
    <property type="protein sequence ID" value="MCP2346480.1"/>
    <property type="molecule type" value="Genomic_DNA"/>
</dbReference>
<dbReference type="PRINTS" id="PR00344">
    <property type="entry name" value="BCTRLSENSOR"/>
</dbReference>
<dbReference type="InterPro" id="IPR003594">
    <property type="entry name" value="HATPase_dom"/>
</dbReference>
<dbReference type="Proteomes" id="UP001320766">
    <property type="component" value="Unassembled WGS sequence"/>
</dbReference>
<evidence type="ECO:0000256" key="4">
    <source>
        <dbReference type="ARBA" id="ARBA00022777"/>
    </source>
</evidence>
<evidence type="ECO:0000259" key="7">
    <source>
        <dbReference type="PROSITE" id="PS50109"/>
    </source>
</evidence>
<evidence type="ECO:0000256" key="5">
    <source>
        <dbReference type="ARBA" id="ARBA00023012"/>
    </source>
</evidence>
<name>A0ABT1JXZ6_9ACTN</name>
<evidence type="ECO:0000256" key="3">
    <source>
        <dbReference type="ARBA" id="ARBA00022679"/>
    </source>
</evidence>
<dbReference type="InterPro" id="IPR004358">
    <property type="entry name" value="Sig_transdc_His_kin-like_C"/>
</dbReference>
<comment type="catalytic activity">
    <reaction evidence="1">
        <text>ATP + protein L-histidine = ADP + protein N-phospho-L-histidine.</text>
        <dbReference type="EC" id="2.7.13.3"/>
    </reaction>
</comment>
<evidence type="ECO:0000256" key="2">
    <source>
        <dbReference type="ARBA" id="ARBA00012438"/>
    </source>
</evidence>
<dbReference type="CDD" id="cd00075">
    <property type="entry name" value="HATPase"/>
    <property type="match status" value="1"/>
</dbReference>
<keyword evidence="9" id="KW-1185">Reference proteome</keyword>
<accession>A0ABT1JXZ6</accession>
<keyword evidence="5" id="KW-0902">Two-component regulatory system</keyword>
<keyword evidence="3" id="KW-0808">Transferase</keyword>
<feature type="domain" description="Histidine kinase" evidence="7">
    <location>
        <begin position="88"/>
        <end position="188"/>
    </location>
</feature>
<sequence>MVAALGRTGGGDRQVRPRDHSQQRVTRRVAGRRGRGGGADAPGTARLRPGAEPDVSPAVDGVPGRARGREQAGGALDRPPLDQSGRVDLPANARLHTPAGTTVTVAVRPLPDGAELTVADDGPGVPAELREEIFERFSRVDKDRSRASGGTGLGLAIVRAVVSAHGGTAGVDGGPGRTVFRIRLPAEPPPVEAETAPS</sequence>
<evidence type="ECO:0000256" key="6">
    <source>
        <dbReference type="SAM" id="MobiDB-lite"/>
    </source>
</evidence>
<evidence type="ECO:0000313" key="9">
    <source>
        <dbReference type="Proteomes" id="UP001320766"/>
    </source>
</evidence>
<gene>
    <name evidence="8" type="ORF">HD595_002602</name>
</gene>
<feature type="compositionally biased region" description="Basic residues" evidence="6">
    <location>
        <begin position="25"/>
        <end position="35"/>
    </location>
</feature>
<dbReference type="Pfam" id="PF02518">
    <property type="entry name" value="HATPase_c"/>
    <property type="match status" value="1"/>
</dbReference>
<dbReference type="PANTHER" id="PTHR43711:SF1">
    <property type="entry name" value="HISTIDINE KINASE 1"/>
    <property type="match status" value="1"/>
</dbReference>
<dbReference type="PANTHER" id="PTHR43711">
    <property type="entry name" value="TWO-COMPONENT HISTIDINE KINASE"/>
    <property type="match status" value="1"/>
</dbReference>
<dbReference type="PROSITE" id="PS50109">
    <property type="entry name" value="HIS_KIN"/>
    <property type="match status" value="1"/>
</dbReference>
<feature type="region of interest" description="Disordered" evidence="6">
    <location>
        <begin position="1"/>
        <end position="86"/>
    </location>
</feature>
<organism evidence="8 9">
    <name type="scientific">Nonomuraea roseoviolacea subsp. carminata</name>
    <dbReference type="NCBI Taxonomy" id="160689"/>
    <lineage>
        <taxon>Bacteria</taxon>
        <taxon>Bacillati</taxon>
        <taxon>Actinomycetota</taxon>
        <taxon>Actinomycetes</taxon>
        <taxon>Streptosporangiales</taxon>
        <taxon>Streptosporangiaceae</taxon>
        <taxon>Nonomuraea</taxon>
    </lineage>
</organism>
<dbReference type="EC" id="2.7.13.3" evidence="2"/>
<evidence type="ECO:0000256" key="1">
    <source>
        <dbReference type="ARBA" id="ARBA00000085"/>
    </source>
</evidence>
<comment type="caution">
    <text evidence="8">The sequence shown here is derived from an EMBL/GenBank/DDBJ whole genome shotgun (WGS) entry which is preliminary data.</text>
</comment>
<dbReference type="SUPFAM" id="SSF55874">
    <property type="entry name" value="ATPase domain of HSP90 chaperone/DNA topoisomerase II/histidine kinase"/>
    <property type="match status" value="1"/>
</dbReference>
<dbReference type="Gene3D" id="3.30.565.10">
    <property type="entry name" value="Histidine kinase-like ATPase, C-terminal domain"/>
    <property type="match status" value="1"/>
</dbReference>
<evidence type="ECO:0000313" key="8">
    <source>
        <dbReference type="EMBL" id="MCP2346480.1"/>
    </source>
</evidence>
<proteinExistence type="predicted"/>
<dbReference type="InterPro" id="IPR036890">
    <property type="entry name" value="HATPase_C_sf"/>
</dbReference>
<feature type="compositionally biased region" description="Basic and acidic residues" evidence="6">
    <location>
        <begin position="13"/>
        <end position="22"/>
    </location>
</feature>
<keyword evidence="4" id="KW-0418">Kinase</keyword>
<dbReference type="SMART" id="SM00387">
    <property type="entry name" value="HATPase_c"/>
    <property type="match status" value="1"/>
</dbReference>
<dbReference type="InterPro" id="IPR050736">
    <property type="entry name" value="Sensor_HK_Regulatory"/>
</dbReference>